<protein>
    <submittedName>
        <fullName evidence="1">Uncharacterized protein</fullName>
    </submittedName>
</protein>
<reference evidence="1" key="1">
    <citation type="submission" date="2019-03" db="EMBL/GenBank/DDBJ databases">
        <authorList>
            <person name="Mank J."/>
            <person name="Almeida P."/>
        </authorList>
    </citation>
    <scope>NUCLEOTIDE SEQUENCE</scope>
    <source>
        <strain evidence="1">78183</strain>
    </source>
</reference>
<dbReference type="EMBL" id="CAADRP010000025">
    <property type="protein sequence ID" value="VFU21873.1"/>
    <property type="molecule type" value="Genomic_DNA"/>
</dbReference>
<gene>
    <name evidence="1" type="ORF">SVIM_LOCUS17636</name>
</gene>
<name>A0A6N2K7E8_SALVM</name>
<accession>A0A6N2K7E8</accession>
<sequence>MSWTLSNSQGFWN</sequence>
<evidence type="ECO:0000313" key="1">
    <source>
        <dbReference type="EMBL" id="VFU21873.1"/>
    </source>
</evidence>
<organism evidence="1">
    <name type="scientific">Salix viminalis</name>
    <name type="common">Common osier</name>
    <name type="synonym">Basket willow</name>
    <dbReference type="NCBI Taxonomy" id="40686"/>
    <lineage>
        <taxon>Eukaryota</taxon>
        <taxon>Viridiplantae</taxon>
        <taxon>Streptophyta</taxon>
        <taxon>Embryophyta</taxon>
        <taxon>Tracheophyta</taxon>
        <taxon>Spermatophyta</taxon>
        <taxon>Magnoliopsida</taxon>
        <taxon>eudicotyledons</taxon>
        <taxon>Gunneridae</taxon>
        <taxon>Pentapetalae</taxon>
        <taxon>rosids</taxon>
        <taxon>fabids</taxon>
        <taxon>Malpighiales</taxon>
        <taxon>Salicaceae</taxon>
        <taxon>Saliceae</taxon>
        <taxon>Salix</taxon>
    </lineage>
</organism>
<proteinExistence type="predicted"/>